<keyword evidence="4" id="KW-1185">Reference proteome</keyword>
<feature type="domain" description="DUF6867" evidence="2">
    <location>
        <begin position="10"/>
        <end position="112"/>
    </location>
</feature>
<accession>A0A317DZX3</accession>
<organism evidence="3 4">
    <name type="scientific">Zavarzinia aquatilis</name>
    <dbReference type="NCBI Taxonomy" id="2211142"/>
    <lineage>
        <taxon>Bacteria</taxon>
        <taxon>Pseudomonadati</taxon>
        <taxon>Pseudomonadota</taxon>
        <taxon>Alphaproteobacteria</taxon>
        <taxon>Rhodospirillales</taxon>
        <taxon>Zavarziniaceae</taxon>
        <taxon>Zavarzinia</taxon>
    </lineage>
</organism>
<evidence type="ECO:0000313" key="4">
    <source>
        <dbReference type="Proteomes" id="UP000245461"/>
    </source>
</evidence>
<dbReference type="InterPro" id="IPR049201">
    <property type="entry name" value="DUF6867"/>
</dbReference>
<dbReference type="OrthoDB" id="9806174at2"/>
<dbReference type="AlphaFoldDB" id="A0A317DZX3"/>
<feature type="transmembrane region" description="Helical" evidence="1">
    <location>
        <begin position="12"/>
        <end position="32"/>
    </location>
</feature>
<sequence>MEAIFDTTLGPFIGLTLCLFGLCSFLAGQGIAEGWRPAWMAALAGFGVAIFDRFLHWGLFSGHLWSLQGYVLDGLILAAYALLGHRLTLVAKMVRQYPWLYEQAGPFGWRAKAPE</sequence>
<dbReference type="EMBL" id="QGLE01000009">
    <property type="protein sequence ID" value="PWR20367.1"/>
    <property type="molecule type" value="Genomic_DNA"/>
</dbReference>
<reference evidence="3 4" key="1">
    <citation type="submission" date="2018-05" db="EMBL/GenBank/DDBJ databases">
        <title>Zavarzinia sp. HR-AS.</title>
        <authorList>
            <person name="Lee Y."/>
            <person name="Jeon C.O."/>
        </authorList>
    </citation>
    <scope>NUCLEOTIDE SEQUENCE [LARGE SCALE GENOMIC DNA]</scope>
    <source>
        <strain evidence="3 4">HR-AS</strain>
    </source>
</reference>
<gene>
    <name evidence="3" type="ORF">DKG74_15285</name>
</gene>
<proteinExistence type="predicted"/>
<protein>
    <recommendedName>
        <fullName evidence="2">DUF6867 domain-containing protein</fullName>
    </recommendedName>
</protein>
<feature type="transmembrane region" description="Helical" evidence="1">
    <location>
        <begin position="65"/>
        <end position="83"/>
    </location>
</feature>
<evidence type="ECO:0000259" key="2">
    <source>
        <dbReference type="Pfam" id="PF21741"/>
    </source>
</evidence>
<keyword evidence="1" id="KW-0812">Transmembrane</keyword>
<dbReference type="Pfam" id="PF21741">
    <property type="entry name" value="DUF6867"/>
    <property type="match status" value="1"/>
</dbReference>
<evidence type="ECO:0000313" key="3">
    <source>
        <dbReference type="EMBL" id="PWR20367.1"/>
    </source>
</evidence>
<evidence type="ECO:0000256" key="1">
    <source>
        <dbReference type="SAM" id="Phobius"/>
    </source>
</evidence>
<comment type="caution">
    <text evidence="3">The sequence shown here is derived from an EMBL/GenBank/DDBJ whole genome shotgun (WGS) entry which is preliminary data.</text>
</comment>
<feature type="transmembrane region" description="Helical" evidence="1">
    <location>
        <begin position="39"/>
        <end position="59"/>
    </location>
</feature>
<keyword evidence="1" id="KW-1133">Transmembrane helix</keyword>
<keyword evidence="1" id="KW-0472">Membrane</keyword>
<dbReference type="Proteomes" id="UP000245461">
    <property type="component" value="Unassembled WGS sequence"/>
</dbReference>
<dbReference type="RefSeq" id="WP_109907041.1">
    <property type="nucleotide sequence ID" value="NZ_QGLE01000009.1"/>
</dbReference>
<name>A0A317DZX3_9PROT</name>